<dbReference type="Pfam" id="PF00795">
    <property type="entry name" value="CN_hydrolase"/>
    <property type="match status" value="1"/>
</dbReference>
<dbReference type="SUPFAM" id="SSF56317">
    <property type="entry name" value="Carbon-nitrogen hydrolase"/>
    <property type="match status" value="1"/>
</dbReference>
<keyword evidence="8 9" id="KW-0012">Acyltransferase</keyword>
<dbReference type="PANTHER" id="PTHR38686:SF1">
    <property type="entry name" value="APOLIPOPROTEIN N-ACYLTRANSFERASE"/>
    <property type="match status" value="1"/>
</dbReference>
<gene>
    <name evidence="9 11" type="primary">lnt</name>
    <name evidence="11" type="ORF">Y10_32250</name>
</gene>
<keyword evidence="5 9" id="KW-0812">Transmembrane</keyword>
<keyword evidence="6 9" id="KW-1133">Transmembrane helix</keyword>
<evidence type="ECO:0000256" key="1">
    <source>
        <dbReference type="ARBA" id="ARBA00004651"/>
    </source>
</evidence>
<dbReference type="CDD" id="cd07571">
    <property type="entry name" value="ALP_N-acyl_transferase"/>
    <property type="match status" value="1"/>
</dbReference>
<comment type="pathway">
    <text evidence="9">Protein modification; lipoprotein biosynthesis (N-acyl transfer).</text>
</comment>
<evidence type="ECO:0000256" key="9">
    <source>
        <dbReference type="HAMAP-Rule" id="MF_01148"/>
    </source>
</evidence>
<dbReference type="PROSITE" id="PS50263">
    <property type="entry name" value="CN_HYDROLASE"/>
    <property type="match status" value="1"/>
</dbReference>
<feature type="transmembrane region" description="Helical" evidence="9">
    <location>
        <begin position="54"/>
        <end position="74"/>
    </location>
</feature>
<dbReference type="EMBL" id="BRVO01000005">
    <property type="protein sequence ID" value="GLB50857.1"/>
    <property type="molecule type" value="Genomic_DNA"/>
</dbReference>
<evidence type="ECO:0000256" key="3">
    <source>
        <dbReference type="ARBA" id="ARBA00022475"/>
    </source>
</evidence>
<organism evidence="11 12">
    <name type="scientific">Neptunitalea lumnitzerae</name>
    <dbReference type="NCBI Taxonomy" id="2965509"/>
    <lineage>
        <taxon>Bacteria</taxon>
        <taxon>Pseudomonadati</taxon>
        <taxon>Bacteroidota</taxon>
        <taxon>Flavobacteriia</taxon>
        <taxon>Flavobacteriales</taxon>
        <taxon>Flavobacteriaceae</taxon>
        <taxon>Neptunitalea</taxon>
    </lineage>
</organism>
<accession>A0ABQ5MNE2</accession>
<reference evidence="11" key="1">
    <citation type="submission" date="2022-07" db="EMBL/GenBank/DDBJ databases">
        <title>Taxonomy of Novel Oxalotrophic and Methylotrophic Bacteria.</title>
        <authorList>
            <person name="Sahin N."/>
            <person name="Tani A."/>
        </authorList>
    </citation>
    <scope>NUCLEOTIDE SEQUENCE</scope>
    <source>
        <strain evidence="11">Y10</strain>
    </source>
</reference>
<comment type="similarity">
    <text evidence="2 9">Belongs to the CN hydrolase family. Apolipoprotein N-acyltransferase subfamily.</text>
</comment>
<evidence type="ECO:0000256" key="7">
    <source>
        <dbReference type="ARBA" id="ARBA00023136"/>
    </source>
</evidence>
<feature type="transmembrane region" description="Helical" evidence="9">
    <location>
        <begin position="505"/>
        <end position="523"/>
    </location>
</feature>
<evidence type="ECO:0000256" key="4">
    <source>
        <dbReference type="ARBA" id="ARBA00022679"/>
    </source>
</evidence>
<dbReference type="InterPro" id="IPR003010">
    <property type="entry name" value="C-N_Hydrolase"/>
</dbReference>
<feature type="domain" description="CN hydrolase" evidence="10">
    <location>
        <begin position="224"/>
        <end position="492"/>
    </location>
</feature>
<evidence type="ECO:0000256" key="8">
    <source>
        <dbReference type="ARBA" id="ARBA00023315"/>
    </source>
</evidence>
<protein>
    <recommendedName>
        <fullName evidence="9">Apolipoprotein N-acyltransferase</fullName>
        <shortName evidence="9">ALP N-acyltransferase</shortName>
        <ecNumber evidence="9">2.3.1.269</ecNumber>
    </recommendedName>
</protein>
<comment type="catalytic activity">
    <reaction evidence="9">
        <text>N-terminal S-1,2-diacyl-sn-glyceryl-L-cysteinyl-[lipoprotein] + a glycerophospholipid = N-acyl-S-1,2-diacyl-sn-glyceryl-L-cysteinyl-[lipoprotein] + a 2-acyl-sn-glycero-3-phospholipid + H(+)</text>
        <dbReference type="Rhea" id="RHEA:48228"/>
        <dbReference type="Rhea" id="RHEA-COMP:14681"/>
        <dbReference type="Rhea" id="RHEA-COMP:14684"/>
        <dbReference type="ChEBI" id="CHEBI:15378"/>
        <dbReference type="ChEBI" id="CHEBI:136912"/>
        <dbReference type="ChEBI" id="CHEBI:140656"/>
        <dbReference type="ChEBI" id="CHEBI:140657"/>
        <dbReference type="ChEBI" id="CHEBI:140660"/>
        <dbReference type="EC" id="2.3.1.269"/>
    </reaction>
</comment>
<evidence type="ECO:0000259" key="10">
    <source>
        <dbReference type="PROSITE" id="PS50263"/>
    </source>
</evidence>
<evidence type="ECO:0000313" key="11">
    <source>
        <dbReference type="EMBL" id="GLB50857.1"/>
    </source>
</evidence>
<comment type="subcellular location">
    <subcellularLocation>
        <location evidence="1 9">Cell membrane</location>
        <topology evidence="1 9">Multi-pass membrane protein</topology>
    </subcellularLocation>
</comment>
<evidence type="ECO:0000313" key="12">
    <source>
        <dbReference type="Proteomes" id="UP001143543"/>
    </source>
</evidence>
<dbReference type="HAMAP" id="MF_01148">
    <property type="entry name" value="Lnt"/>
    <property type="match status" value="1"/>
</dbReference>
<sequence length="528" mass="60366">MKNPYTLAIISGVLLALAWPTYGVSLIIFFSFVPLLYAAHAIRNSEVFKKKLKVFAVAYLTFLIWNAITTWWIYFATPYGMLFAVLVNSLLMTLVFLLYNSVAKRLPQKLSLIFLPAIWLTFEKFHLNWDFSWPWLNLGNVFATSTNYIQWYEYTGSFGGSLWVWVVNIAIFKLVLKYATSKSIKDIQKNIVVALLLIALPIALSLVLKMNYKEEGATAEAVILQPNIDPYSEKYNTSNIQISRLLLELTAEKITDNTSIIIAPETVFADNTKLSSVNKTLMFFRLREYLKQYPNADLLAGISLFELIKNEKNVGYQTNKIKDGLWFNDYNSAFFMNGLVDSVPLYHKSKLVVGVENFPYKWFFEPLMGDMMLDLGGTVATKTTQEDRTPFTGNDYRVAPIICYESVYGEYVSKFVRNRADFLAIITNDAWWGNTQGHKQHLNYARLRAIETRRSIIRSANTGISAVINQKGDIEQQLGYDEQGVLKSTIHKNQSLTFYVKYGDYIARIAIFLSALGVLFAFTRKRPS</sequence>
<dbReference type="EC" id="2.3.1.269" evidence="9"/>
<dbReference type="PANTHER" id="PTHR38686">
    <property type="entry name" value="APOLIPOPROTEIN N-ACYLTRANSFERASE"/>
    <property type="match status" value="1"/>
</dbReference>
<feature type="transmembrane region" description="Helical" evidence="9">
    <location>
        <begin position="6"/>
        <end position="33"/>
    </location>
</feature>
<feature type="transmembrane region" description="Helical" evidence="9">
    <location>
        <begin position="191"/>
        <end position="208"/>
    </location>
</feature>
<dbReference type="Pfam" id="PF20154">
    <property type="entry name" value="LNT_N"/>
    <property type="match status" value="1"/>
</dbReference>
<dbReference type="NCBIfam" id="TIGR00546">
    <property type="entry name" value="lnt"/>
    <property type="match status" value="1"/>
</dbReference>
<dbReference type="Gene3D" id="3.60.110.10">
    <property type="entry name" value="Carbon-nitrogen hydrolase"/>
    <property type="match status" value="1"/>
</dbReference>
<dbReference type="InterPro" id="IPR045378">
    <property type="entry name" value="LNT_N"/>
</dbReference>
<evidence type="ECO:0000256" key="6">
    <source>
        <dbReference type="ARBA" id="ARBA00022989"/>
    </source>
</evidence>
<dbReference type="Proteomes" id="UP001143543">
    <property type="component" value="Unassembled WGS sequence"/>
</dbReference>
<feature type="transmembrane region" description="Helical" evidence="9">
    <location>
        <begin position="80"/>
        <end position="98"/>
    </location>
</feature>
<comment type="function">
    <text evidence="9">Catalyzes the phospholipid dependent N-acylation of the N-terminal cysteine of apolipoprotein, the last step in lipoprotein maturation.</text>
</comment>
<keyword evidence="12" id="KW-1185">Reference proteome</keyword>
<comment type="caution">
    <text evidence="11">The sequence shown here is derived from an EMBL/GenBank/DDBJ whole genome shotgun (WGS) entry which is preliminary data.</text>
</comment>
<keyword evidence="3 9" id="KW-1003">Cell membrane</keyword>
<dbReference type="InterPro" id="IPR036526">
    <property type="entry name" value="C-N_Hydrolase_sf"/>
</dbReference>
<keyword evidence="7 9" id="KW-0472">Membrane</keyword>
<dbReference type="RefSeq" id="WP_281766493.1">
    <property type="nucleotide sequence ID" value="NZ_BRVO01000005.1"/>
</dbReference>
<dbReference type="InterPro" id="IPR004563">
    <property type="entry name" value="Apolipo_AcylTrfase"/>
</dbReference>
<evidence type="ECO:0000256" key="5">
    <source>
        <dbReference type="ARBA" id="ARBA00022692"/>
    </source>
</evidence>
<evidence type="ECO:0000256" key="2">
    <source>
        <dbReference type="ARBA" id="ARBA00010065"/>
    </source>
</evidence>
<name>A0ABQ5MNE2_9FLAO</name>
<feature type="transmembrane region" description="Helical" evidence="9">
    <location>
        <begin position="110"/>
        <end position="127"/>
    </location>
</feature>
<proteinExistence type="inferred from homology"/>
<keyword evidence="4 9" id="KW-0808">Transferase</keyword>